<dbReference type="Proteomes" id="UP000295217">
    <property type="component" value="Unassembled WGS sequence"/>
</dbReference>
<comment type="caution">
    <text evidence="2">The sequence shown here is derived from an EMBL/GenBank/DDBJ whole genome shotgun (WGS) entry which is preliminary data.</text>
</comment>
<name>A0A4V2YT32_9ACTN</name>
<sequence length="309" mass="33061">MLTPRRVSQVLLAAAVLLAGLLGGVVPGQAATVRPAAADAVDPANDPCYVLIQVRPGVFEYVNICPDPDENDDGGDGGSGGGGPRCDLTEEPYDEFCLGTKACRADIPSPLPEDEWPEHTRPGPDHIFTFVQCRVPGQEEPYERWRWIEPYEGALPGLGWQALGRLQTPAFTMRFEPAGMTYVGADTRFLLDGLGDGEIIGSVAGPLQATGTLSHVEIDPGDGSDTIDCDPDLRSRACEHVYLEMSHDQTAEDFDGNPGFAAQARLVYDVTFTMGGAEVNLPGVPDSLESPWNGTVVPVGEIQALVRTR</sequence>
<dbReference type="AlphaFoldDB" id="A0A4V2YT32"/>
<evidence type="ECO:0000313" key="3">
    <source>
        <dbReference type="Proteomes" id="UP000295217"/>
    </source>
</evidence>
<gene>
    <name evidence="2" type="ORF">E1262_02855</name>
</gene>
<reference evidence="2 3" key="1">
    <citation type="submission" date="2019-02" db="EMBL/GenBank/DDBJ databases">
        <title>Draft genome sequences of novel Actinobacteria.</title>
        <authorList>
            <person name="Sahin N."/>
            <person name="Ay H."/>
            <person name="Saygin H."/>
        </authorList>
    </citation>
    <scope>NUCLEOTIDE SEQUENCE [LARGE SCALE GENOMIC DNA]</scope>
    <source>
        <strain evidence="2 3">8K307</strain>
    </source>
</reference>
<dbReference type="EMBL" id="SMLB01000003">
    <property type="protein sequence ID" value="TDD72277.1"/>
    <property type="molecule type" value="Genomic_DNA"/>
</dbReference>
<proteinExistence type="predicted"/>
<accession>A0A4V2YT32</accession>
<dbReference type="RefSeq" id="WP_132101541.1">
    <property type="nucleotide sequence ID" value="NZ_SMLB01000003.1"/>
</dbReference>
<evidence type="ECO:0000313" key="2">
    <source>
        <dbReference type="EMBL" id="TDD72277.1"/>
    </source>
</evidence>
<feature type="region of interest" description="Disordered" evidence="1">
    <location>
        <begin position="65"/>
        <end position="86"/>
    </location>
</feature>
<organism evidence="2 3">
    <name type="scientific">Jiangella aurantiaca</name>
    <dbReference type="NCBI Taxonomy" id="2530373"/>
    <lineage>
        <taxon>Bacteria</taxon>
        <taxon>Bacillati</taxon>
        <taxon>Actinomycetota</taxon>
        <taxon>Actinomycetes</taxon>
        <taxon>Jiangellales</taxon>
        <taxon>Jiangellaceae</taxon>
        <taxon>Jiangella</taxon>
    </lineage>
</organism>
<dbReference type="OrthoDB" id="5173094at2"/>
<evidence type="ECO:0000256" key="1">
    <source>
        <dbReference type="SAM" id="MobiDB-lite"/>
    </source>
</evidence>
<protein>
    <submittedName>
        <fullName evidence="2">Uncharacterized protein</fullName>
    </submittedName>
</protein>
<keyword evidence="3" id="KW-1185">Reference proteome</keyword>